<reference evidence="2 3" key="1">
    <citation type="submission" date="2021-06" db="EMBL/GenBank/DDBJ databases">
        <title>Caerostris extrusa draft genome.</title>
        <authorList>
            <person name="Kono N."/>
            <person name="Arakawa K."/>
        </authorList>
    </citation>
    <scope>NUCLEOTIDE SEQUENCE [LARGE SCALE GENOMIC DNA]</scope>
</reference>
<comment type="caution">
    <text evidence="2">The sequence shown here is derived from an EMBL/GenBank/DDBJ whole genome shotgun (WGS) entry which is preliminary data.</text>
</comment>
<name>A0AAV4RTF3_CAEEX</name>
<feature type="region of interest" description="Disordered" evidence="1">
    <location>
        <begin position="1"/>
        <end position="22"/>
    </location>
</feature>
<evidence type="ECO:0000313" key="3">
    <source>
        <dbReference type="Proteomes" id="UP001054945"/>
    </source>
</evidence>
<proteinExistence type="predicted"/>
<keyword evidence="3" id="KW-1185">Reference proteome</keyword>
<dbReference type="Proteomes" id="UP001054945">
    <property type="component" value="Unassembled WGS sequence"/>
</dbReference>
<sequence length="43" mass="4582">MKHVAVRNAKTSANAPDSSGALIPYDAKDDIRVVLGGPKRHPK</sequence>
<dbReference type="EMBL" id="BPLR01008564">
    <property type="protein sequence ID" value="GIY25613.1"/>
    <property type="molecule type" value="Genomic_DNA"/>
</dbReference>
<protein>
    <submittedName>
        <fullName evidence="2">Uncharacterized protein</fullName>
    </submittedName>
</protein>
<accession>A0AAV4RTF3</accession>
<evidence type="ECO:0000256" key="1">
    <source>
        <dbReference type="SAM" id="MobiDB-lite"/>
    </source>
</evidence>
<evidence type="ECO:0000313" key="2">
    <source>
        <dbReference type="EMBL" id="GIY25613.1"/>
    </source>
</evidence>
<feature type="non-terminal residue" evidence="2">
    <location>
        <position position="43"/>
    </location>
</feature>
<gene>
    <name evidence="2" type="ORF">CEXT_482831</name>
</gene>
<organism evidence="2 3">
    <name type="scientific">Caerostris extrusa</name>
    <name type="common">Bark spider</name>
    <name type="synonym">Caerostris bankana</name>
    <dbReference type="NCBI Taxonomy" id="172846"/>
    <lineage>
        <taxon>Eukaryota</taxon>
        <taxon>Metazoa</taxon>
        <taxon>Ecdysozoa</taxon>
        <taxon>Arthropoda</taxon>
        <taxon>Chelicerata</taxon>
        <taxon>Arachnida</taxon>
        <taxon>Araneae</taxon>
        <taxon>Araneomorphae</taxon>
        <taxon>Entelegynae</taxon>
        <taxon>Araneoidea</taxon>
        <taxon>Araneidae</taxon>
        <taxon>Caerostris</taxon>
    </lineage>
</organism>
<dbReference type="AlphaFoldDB" id="A0AAV4RTF3"/>